<dbReference type="Proteomes" id="UP000225947">
    <property type="component" value="Segment"/>
</dbReference>
<dbReference type="EMBL" id="KU935715">
    <property type="protein sequence ID" value="AND75179.1"/>
    <property type="molecule type" value="Genomic_DNA"/>
</dbReference>
<accession>A0A172Q049</accession>
<sequence length="554" mass="61649">MDLTYKEQNTNSSEILYNCELIASTFADALKQNNCMLMLAVGLHQELNDAIKDLEDISRTIDDTDKELNDLEESLDQTILDSVQSIINESKAKCYSCKLSMPELEFNFDLNAILGRLQALFNIYTDMFKVGKLDLCQAAYSIRNSCLPDILKLIILLLTAYASIMMLKNISSISLLAFIKGVLQTLISKIFSSLKISVGIGSTNISCIINAFKEIADSLVPTNERIIQNLDRESQIALGIVQETDHSPLYNQYVEDLDTGINKITKEASELDNNIEKLESQLNETFSKVSEVLTSSTKEVNDYIANLLGLKTSFECESKRSGTDVSDVMVKVNNLIQVLNLLSAVAVAIAKKEARDRICSTSNRISNISTNDVSDVQMKDIVEEYYQKEAEIVENEDNGIQIIIYDKPKPSVLPKLDLLDCSINDFTTSHTIDNIIKVTEDAVREELDRPTRPNTSTDGNTNTYVVTKPPINVLNNIDNIMSLLYDDPNIADDILSDLTSSLPSDTVATDEIINPIGKGGFEINTDMFNINNKNSSLNCRSIEDVMTVLKSLRS</sequence>
<evidence type="ECO:0000313" key="2">
    <source>
        <dbReference type="EMBL" id="AND75179.1"/>
    </source>
</evidence>
<feature type="coiled-coil region" evidence="1">
    <location>
        <begin position="261"/>
        <end position="288"/>
    </location>
</feature>
<evidence type="ECO:0000313" key="3">
    <source>
        <dbReference type="Proteomes" id="UP000225947"/>
    </source>
</evidence>
<feature type="coiled-coil region" evidence="1">
    <location>
        <begin position="47"/>
        <end position="81"/>
    </location>
</feature>
<reference evidence="3" key="1">
    <citation type="submission" date="2016-03" db="EMBL/GenBank/DDBJ databases">
        <title>Characterization of Acinetobacter baumannii phage vB_AbaM_ME3.</title>
        <authorList>
            <person name="Buttimer C.T.H."/>
            <person name="Elbreki M."/>
            <person name="Coffey A."/>
        </authorList>
    </citation>
    <scope>NUCLEOTIDE SEQUENCE [LARGE SCALE GENOMIC DNA]</scope>
</reference>
<gene>
    <name evidence="2" type="ORF">ME3_18</name>
</gene>
<protein>
    <submittedName>
        <fullName evidence="2">Uncharacterized protein</fullName>
    </submittedName>
</protein>
<proteinExistence type="predicted"/>
<keyword evidence="1" id="KW-0175">Coiled coil</keyword>
<evidence type="ECO:0000256" key="1">
    <source>
        <dbReference type="SAM" id="Coils"/>
    </source>
</evidence>
<organism evidence="2 3">
    <name type="scientific">Acinetobacter phage vB_AbaM_ME3</name>
    <dbReference type="NCBI Taxonomy" id="1837876"/>
    <lineage>
        <taxon>Viruses</taxon>
        <taxon>Duplodnaviria</taxon>
        <taxon>Heunggongvirae</taxon>
        <taxon>Uroviricota</taxon>
        <taxon>Caudoviricetes</taxon>
        <taxon>Metrivirus</taxon>
        <taxon>Metrivirus ME3</taxon>
    </lineage>
</organism>
<name>A0A172Q049_9CAUD</name>
<keyword evidence="3" id="KW-1185">Reference proteome</keyword>